<name>A0A1N6I654_9PROT</name>
<dbReference type="GO" id="GO:0071945">
    <property type="term" value="P:regulation of bacterial-type flagellum-dependent cell motility by regulation of motor speed"/>
    <property type="evidence" value="ECO:0007669"/>
    <property type="project" value="UniProtKB-UniRule"/>
</dbReference>
<dbReference type="eggNOG" id="COG5581">
    <property type="taxonomic scope" value="Bacteria"/>
</dbReference>
<keyword evidence="8" id="KW-1185">Reference proteome</keyword>
<sequence>MSKSDQKLIMPGIAHTFESPQKEGEQDFRIHSEVEIFFILSTIMQANTLITLYFDNAKNFILTSILAINADNKEIIIDYGVDEKLNQDVLCTKKLTFITSQNRIKIEFVCNTIRKIQFESLEAFAVKIPEFLVRMQRRNHFRISTPTIKPLRCTIPLPSGGSTNIAEITLLDISCGGIAVIDHHPIISFDPGKIYKNCQITLPGIGTINVAIQVKNTYQITLLNGLTCKRAGCQFIALSTSMQAMIQRYIIKQEQIQRATEQSARNSNFHKPA</sequence>
<dbReference type="InterPro" id="IPR012349">
    <property type="entry name" value="Split_barrel_FMN-bd"/>
</dbReference>
<evidence type="ECO:0000313" key="7">
    <source>
        <dbReference type="EMBL" id="SIO27490.1"/>
    </source>
</evidence>
<reference evidence="7 8" key="1">
    <citation type="submission" date="2016-12" db="EMBL/GenBank/DDBJ databases">
        <authorList>
            <person name="Song W.-J."/>
            <person name="Kurnit D.M."/>
        </authorList>
    </citation>
    <scope>NUCLEOTIDE SEQUENCE [LARGE SCALE GENOMIC DNA]</scope>
    <source>
        <strain evidence="7 8">ATCC 49181</strain>
    </source>
</reference>
<dbReference type="Pfam" id="PF07238">
    <property type="entry name" value="PilZ"/>
    <property type="match status" value="1"/>
</dbReference>
<comment type="function">
    <text evidence="4">Acts as a flagellar brake, regulating swimming and swarming in a bis-(3'-5') cyclic diguanylic acid (c-di-GMP)-dependent manner. Binds 1 c-di-GMP dimer per subunit. Increasing levels of c-di-GMP lead to decreased motility.</text>
</comment>
<dbReference type="GO" id="GO:0009425">
    <property type="term" value="C:bacterial-type flagellum basal body"/>
    <property type="evidence" value="ECO:0007669"/>
    <property type="project" value="UniProtKB-SubCell"/>
</dbReference>
<keyword evidence="1 4" id="KW-0973">c-di-GMP</keyword>
<dbReference type="InterPro" id="IPR023787">
    <property type="entry name" value="T3SS_YcgR"/>
</dbReference>
<dbReference type="Gene3D" id="2.40.10.220">
    <property type="entry name" value="predicted glycosyltransferase like domains"/>
    <property type="match status" value="1"/>
</dbReference>
<dbReference type="AlphaFoldDB" id="A0A1N6I654"/>
<dbReference type="STRING" id="44575.SAMN05216419_103219"/>
<keyword evidence="2 4" id="KW-0547">Nucleotide-binding</keyword>
<keyword evidence="7" id="KW-0969">Cilium</keyword>
<dbReference type="GO" id="GO:0035438">
    <property type="term" value="F:cyclic-di-GMP binding"/>
    <property type="evidence" value="ECO:0007669"/>
    <property type="project" value="UniProtKB-UniRule"/>
</dbReference>
<accession>A0A1N6I654</accession>
<evidence type="ECO:0000259" key="6">
    <source>
        <dbReference type="Pfam" id="PF07317"/>
    </source>
</evidence>
<dbReference type="Pfam" id="PF07317">
    <property type="entry name" value="PilZN"/>
    <property type="match status" value="1"/>
</dbReference>
<feature type="domain" description="Type III secretion system flagellar brake protein YcgR PilZN" evidence="6">
    <location>
        <begin position="28"/>
        <end position="134"/>
    </location>
</feature>
<protein>
    <recommendedName>
        <fullName evidence="4">Flagellar brake protein YcgR</fullName>
    </recommendedName>
    <alternativeName>
        <fullName evidence="4">Cyclic di-GMP binding protein YcgR</fullName>
    </alternativeName>
</protein>
<comment type="subunit">
    <text evidence="4">Monomer. Interacts with the flagellar basal bodies.</text>
</comment>
<evidence type="ECO:0000259" key="5">
    <source>
        <dbReference type="Pfam" id="PF07238"/>
    </source>
</evidence>
<evidence type="ECO:0000313" key="8">
    <source>
        <dbReference type="Proteomes" id="UP000185062"/>
    </source>
</evidence>
<comment type="similarity">
    <text evidence="4">Belongs to the YcgR family.</text>
</comment>
<dbReference type="RefSeq" id="WP_245812934.1">
    <property type="nucleotide sequence ID" value="NZ_FSRO01000001.1"/>
</dbReference>
<dbReference type="InterPro" id="IPR009875">
    <property type="entry name" value="PilZ_domain"/>
</dbReference>
<comment type="subcellular location">
    <subcellularLocation>
        <location evidence="4">Bacterial flagellum basal body</location>
    </subcellularLocation>
</comment>
<dbReference type="InterPro" id="IPR009926">
    <property type="entry name" value="T3SS_YcgR_PilZN"/>
</dbReference>
<proteinExistence type="inferred from homology"/>
<evidence type="ECO:0000256" key="3">
    <source>
        <dbReference type="ARBA" id="ARBA00023143"/>
    </source>
</evidence>
<feature type="domain" description="PilZ" evidence="5">
    <location>
        <begin position="136"/>
        <end position="251"/>
    </location>
</feature>
<dbReference type="Gene3D" id="2.30.110.10">
    <property type="entry name" value="Electron Transport, Fmn-binding Protein, Chain A"/>
    <property type="match status" value="1"/>
</dbReference>
<evidence type="ECO:0000256" key="2">
    <source>
        <dbReference type="ARBA" id="ARBA00022741"/>
    </source>
</evidence>
<keyword evidence="3 4" id="KW-0975">Bacterial flagellum</keyword>
<keyword evidence="7" id="KW-0966">Cell projection</keyword>
<dbReference type="HAMAP" id="MF_01457">
    <property type="entry name" value="YcgR"/>
    <property type="match status" value="1"/>
</dbReference>
<dbReference type="GO" id="GO:0071973">
    <property type="term" value="P:bacterial-type flagellum-dependent cell motility"/>
    <property type="evidence" value="ECO:0007669"/>
    <property type="project" value="UniProtKB-UniRule"/>
</dbReference>
<evidence type="ECO:0000256" key="1">
    <source>
        <dbReference type="ARBA" id="ARBA00022636"/>
    </source>
</evidence>
<dbReference type="Proteomes" id="UP000185062">
    <property type="component" value="Unassembled WGS sequence"/>
</dbReference>
<keyword evidence="7" id="KW-0282">Flagellum</keyword>
<dbReference type="EMBL" id="FSRO01000001">
    <property type="protein sequence ID" value="SIO27490.1"/>
    <property type="molecule type" value="Genomic_DNA"/>
</dbReference>
<organism evidence="7 8">
    <name type="scientific">Nitrosomonas cryotolerans ATCC 49181</name>
    <dbReference type="NCBI Taxonomy" id="1131553"/>
    <lineage>
        <taxon>Bacteria</taxon>
        <taxon>Pseudomonadati</taxon>
        <taxon>Pseudomonadota</taxon>
        <taxon>Betaproteobacteria</taxon>
        <taxon>Nitrosomonadales</taxon>
        <taxon>Nitrosomonadaceae</taxon>
        <taxon>Nitrosomonas</taxon>
    </lineage>
</organism>
<gene>
    <name evidence="4" type="primary">ycgR</name>
    <name evidence="7" type="ORF">SAMN02743940_1567</name>
</gene>
<evidence type="ECO:0000256" key="4">
    <source>
        <dbReference type="HAMAP-Rule" id="MF_01457"/>
    </source>
</evidence>